<evidence type="ECO:0000256" key="2">
    <source>
        <dbReference type="HAMAP-Rule" id="MF_00758"/>
    </source>
</evidence>
<keyword evidence="4" id="KW-1185">Reference proteome</keyword>
<dbReference type="OrthoDB" id="9807486at2"/>
<evidence type="ECO:0000313" key="4">
    <source>
        <dbReference type="Proteomes" id="UP000289455"/>
    </source>
</evidence>
<dbReference type="Proteomes" id="UP000289455">
    <property type="component" value="Unassembled WGS sequence"/>
</dbReference>
<comment type="similarity">
    <text evidence="1 2">Belongs to the UPF0301 (AlgH) family.</text>
</comment>
<dbReference type="HAMAP" id="MF_00758">
    <property type="entry name" value="UPF0301"/>
    <property type="match status" value="1"/>
</dbReference>
<proteinExistence type="inferred from homology"/>
<dbReference type="AlphaFoldDB" id="A0A4Q1C1G5"/>
<dbReference type="GO" id="GO:0005829">
    <property type="term" value="C:cytosol"/>
    <property type="evidence" value="ECO:0007669"/>
    <property type="project" value="TreeGrafter"/>
</dbReference>
<evidence type="ECO:0000256" key="1">
    <source>
        <dbReference type="ARBA" id="ARBA00009600"/>
    </source>
</evidence>
<dbReference type="Pfam" id="PF02622">
    <property type="entry name" value="DUF179"/>
    <property type="match status" value="1"/>
</dbReference>
<dbReference type="Gene3D" id="3.40.1740.10">
    <property type="entry name" value="VC0467-like"/>
    <property type="match status" value="1"/>
</dbReference>
<sequence length="207" mass="23536">MLVAIGEFISNKLTNFFYMPKKNAPLELKAGILLVSEPFLDDPSFHRSVILLCEHSSSHSFGLVLNQRQEIVLDSYMDEKMMEEVPIYLGGPVDPTIMQFVHRRPDLIPEGLELGEGIFWSGDFERAIELVVAGELGFDEIKFFIGYSGWGAGQLEREVKSNAWMLHPAKADYVFDEPSTQLWRKVLFDKGGDYRVLSTYPDDPNLN</sequence>
<evidence type="ECO:0000313" key="3">
    <source>
        <dbReference type="EMBL" id="RXK50904.1"/>
    </source>
</evidence>
<dbReference type="PANTHER" id="PTHR30327:SF1">
    <property type="entry name" value="UPF0301 PROTEIN YQGE"/>
    <property type="match status" value="1"/>
</dbReference>
<reference evidence="3 4" key="1">
    <citation type="submission" date="2019-01" db="EMBL/GenBank/DDBJ databases">
        <title>Cytophagaceae bacterium strain CAR-16.</title>
        <authorList>
            <person name="Chen W.-M."/>
        </authorList>
    </citation>
    <scope>NUCLEOTIDE SEQUENCE [LARGE SCALE GENOMIC DNA]</scope>
    <source>
        <strain evidence="3 4">CAR-16</strain>
    </source>
</reference>
<comment type="caution">
    <text evidence="3">The sequence shown here is derived from an EMBL/GenBank/DDBJ whole genome shotgun (WGS) entry which is preliminary data.</text>
</comment>
<gene>
    <name evidence="3" type="ORF">ESB04_04430</name>
</gene>
<dbReference type="PANTHER" id="PTHR30327">
    <property type="entry name" value="UNCHARACTERIZED PROTEIN YQGE"/>
    <property type="match status" value="1"/>
</dbReference>
<dbReference type="EMBL" id="SDHY01000002">
    <property type="protein sequence ID" value="RXK50904.1"/>
    <property type="molecule type" value="Genomic_DNA"/>
</dbReference>
<accession>A0A4Q1C1G5</accession>
<organism evidence="3 4">
    <name type="scientific">Aquirufa rosea</name>
    <dbReference type="NCBI Taxonomy" id="2509241"/>
    <lineage>
        <taxon>Bacteria</taxon>
        <taxon>Pseudomonadati</taxon>
        <taxon>Bacteroidota</taxon>
        <taxon>Cytophagia</taxon>
        <taxon>Cytophagales</taxon>
        <taxon>Flectobacillaceae</taxon>
        <taxon>Aquirufa</taxon>
    </lineage>
</organism>
<protein>
    <recommendedName>
        <fullName evidence="2">UPF0301 protein ESB04_04430</fullName>
    </recommendedName>
</protein>
<dbReference type="SUPFAM" id="SSF143456">
    <property type="entry name" value="VC0467-like"/>
    <property type="match status" value="1"/>
</dbReference>
<dbReference type="InterPro" id="IPR003774">
    <property type="entry name" value="AlgH-like"/>
</dbReference>
<name>A0A4Q1C1G5_9BACT</name>